<feature type="coiled-coil region" evidence="6">
    <location>
        <begin position="104"/>
        <end position="176"/>
    </location>
</feature>
<dbReference type="GO" id="GO:0015562">
    <property type="term" value="F:efflux transmembrane transporter activity"/>
    <property type="evidence" value="ECO:0007669"/>
    <property type="project" value="TreeGrafter"/>
</dbReference>
<keyword evidence="8" id="KW-0732">Signal</keyword>
<evidence type="ECO:0000259" key="11">
    <source>
        <dbReference type="Pfam" id="PF25944"/>
    </source>
</evidence>
<keyword evidence="3" id="KW-1003">Cell membrane</keyword>
<proteinExistence type="inferred from homology"/>
<dbReference type="InterPro" id="IPR058637">
    <property type="entry name" value="YknX-like_C"/>
</dbReference>
<keyword evidence="6" id="KW-0175">Coiled coil</keyword>
<sequence>MSSRYPLAVLSLGLALAASAPALSQSAPSAPKTGASGAGPLRAAPVTVGKAERRPMPVRFDTIGNVQPMASVTVRSRVESQILAVPFEDGSRVKKGDLLFQLDSRQVEALIRQAEANIARSRAQLEQAQRDVRRNEQLAANEYASRQKLDDSRTAVQSITAQIQSDEAAIENLKVQLSFYTIRAPLDGRIGVAALKAGNIAKTGDGSLALATINQISPVYVSFAMPQRLMPELREAMTDGKASVIATPQGSKVGAEGRIAVFDNTVDGTTGTITMRAVFENGNELLWPGALCNVRVILKVDPEAVVTPREAVQTSQTGVFVFVVTDNVAKVRPVKVARLVDGYAVIESGLEGGETVVVDGQLLLTDGSRVEPRTKGAPGAGATSGATPSDAPPSNAGKGA</sequence>
<evidence type="ECO:0000256" key="8">
    <source>
        <dbReference type="SAM" id="SignalP"/>
    </source>
</evidence>
<dbReference type="InterPro" id="IPR058624">
    <property type="entry name" value="MdtA-like_HH"/>
</dbReference>
<dbReference type="InterPro" id="IPR058625">
    <property type="entry name" value="MdtA-like_BSH"/>
</dbReference>
<reference evidence="13" key="1">
    <citation type="submission" date="2024-05" db="EMBL/GenBank/DDBJ databases">
        <authorList>
            <person name="Kim S."/>
            <person name="Heo J."/>
            <person name="Choi H."/>
            <person name="Choi Y."/>
            <person name="Kwon S.-W."/>
            <person name="Kim Y."/>
        </authorList>
    </citation>
    <scope>NUCLEOTIDE SEQUENCE</scope>
    <source>
        <strain evidence="13">KACC 23698</strain>
    </source>
</reference>
<evidence type="ECO:0000256" key="2">
    <source>
        <dbReference type="ARBA" id="ARBA00009477"/>
    </source>
</evidence>
<feature type="domain" description="Multidrug resistance protein MdtA-like alpha-helical hairpin" evidence="9">
    <location>
        <begin position="112"/>
        <end position="179"/>
    </location>
</feature>
<feature type="region of interest" description="Disordered" evidence="7">
    <location>
        <begin position="25"/>
        <end position="53"/>
    </location>
</feature>
<evidence type="ECO:0000256" key="3">
    <source>
        <dbReference type="ARBA" id="ARBA00022475"/>
    </source>
</evidence>
<dbReference type="Pfam" id="PF25944">
    <property type="entry name" value="Beta-barrel_RND"/>
    <property type="match status" value="1"/>
</dbReference>
<protein>
    <submittedName>
        <fullName evidence="13">Efflux RND transporter periplasmic adaptor subunit</fullName>
    </submittedName>
</protein>
<evidence type="ECO:0000313" key="13">
    <source>
        <dbReference type="EMBL" id="XBO40775.1"/>
    </source>
</evidence>
<keyword evidence="5" id="KW-0472">Membrane</keyword>
<evidence type="ECO:0000256" key="6">
    <source>
        <dbReference type="SAM" id="Coils"/>
    </source>
</evidence>
<dbReference type="Gene3D" id="1.10.287.470">
    <property type="entry name" value="Helix hairpin bin"/>
    <property type="match status" value="1"/>
</dbReference>
<dbReference type="RefSeq" id="WP_406857632.1">
    <property type="nucleotide sequence ID" value="NZ_CP157484.1"/>
</dbReference>
<dbReference type="Gene3D" id="2.40.420.20">
    <property type="match status" value="1"/>
</dbReference>
<dbReference type="AlphaFoldDB" id="A0AAU7JKT2"/>
<feature type="signal peptide" evidence="8">
    <location>
        <begin position="1"/>
        <end position="22"/>
    </location>
</feature>
<dbReference type="Gene3D" id="2.40.50.100">
    <property type="match status" value="1"/>
</dbReference>
<dbReference type="PANTHER" id="PTHR30469">
    <property type="entry name" value="MULTIDRUG RESISTANCE PROTEIN MDTA"/>
    <property type="match status" value="1"/>
</dbReference>
<dbReference type="SUPFAM" id="SSF111369">
    <property type="entry name" value="HlyD-like secretion proteins"/>
    <property type="match status" value="1"/>
</dbReference>
<dbReference type="Pfam" id="PF25876">
    <property type="entry name" value="HH_MFP_RND"/>
    <property type="match status" value="1"/>
</dbReference>
<dbReference type="Pfam" id="PF25917">
    <property type="entry name" value="BSH_RND"/>
    <property type="match status" value="1"/>
</dbReference>
<name>A0AAU7JKT2_9HYPH</name>
<evidence type="ECO:0000259" key="10">
    <source>
        <dbReference type="Pfam" id="PF25917"/>
    </source>
</evidence>
<gene>
    <name evidence="13" type="ORF">ABEG18_08430</name>
</gene>
<dbReference type="Pfam" id="PF25989">
    <property type="entry name" value="YknX_C"/>
    <property type="match status" value="1"/>
</dbReference>
<evidence type="ECO:0000256" key="7">
    <source>
        <dbReference type="SAM" id="MobiDB-lite"/>
    </source>
</evidence>
<dbReference type="EMBL" id="CP157484">
    <property type="protein sequence ID" value="XBO40775.1"/>
    <property type="molecule type" value="Genomic_DNA"/>
</dbReference>
<comment type="similarity">
    <text evidence="2">Belongs to the membrane fusion protein (MFP) (TC 8.A.1) family.</text>
</comment>
<evidence type="ECO:0000259" key="12">
    <source>
        <dbReference type="Pfam" id="PF25989"/>
    </source>
</evidence>
<dbReference type="Gene3D" id="2.40.30.170">
    <property type="match status" value="1"/>
</dbReference>
<dbReference type="InterPro" id="IPR006143">
    <property type="entry name" value="RND_pump_MFP"/>
</dbReference>
<feature type="region of interest" description="Disordered" evidence="7">
    <location>
        <begin position="369"/>
        <end position="400"/>
    </location>
</feature>
<organism evidence="13">
    <name type="scientific">Alsobacter sp. KACC 23698</name>
    <dbReference type="NCBI Taxonomy" id="3149229"/>
    <lineage>
        <taxon>Bacteria</taxon>
        <taxon>Pseudomonadati</taxon>
        <taxon>Pseudomonadota</taxon>
        <taxon>Alphaproteobacteria</taxon>
        <taxon>Hyphomicrobiales</taxon>
        <taxon>Alsobacteraceae</taxon>
        <taxon>Alsobacter</taxon>
    </lineage>
</organism>
<accession>A0AAU7JKT2</accession>
<dbReference type="InterPro" id="IPR058626">
    <property type="entry name" value="MdtA-like_b-barrel"/>
</dbReference>
<feature type="domain" description="YknX-like C-terminal permuted SH3-like" evidence="12">
    <location>
        <begin position="305"/>
        <end position="371"/>
    </location>
</feature>
<dbReference type="GO" id="GO:1990281">
    <property type="term" value="C:efflux pump complex"/>
    <property type="evidence" value="ECO:0007669"/>
    <property type="project" value="TreeGrafter"/>
</dbReference>
<feature type="chain" id="PRO_5043963909" evidence="8">
    <location>
        <begin position="23"/>
        <end position="400"/>
    </location>
</feature>
<evidence type="ECO:0000259" key="9">
    <source>
        <dbReference type="Pfam" id="PF25876"/>
    </source>
</evidence>
<feature type="domain" description="Multidrug resistance protein MdtA-like beta-barrel" evidence="11">
    <location>
        <begin position="218"/>
        <end position="297"/>
    </location>
</feature>
<feature type="compositionally biased region" description="Low complexity" evidence="7">
    <location>
        <begin position="376"/>
        <end position="389"/>
    </location>
</feature>
<dbReference type="PANTHER" id="PTHR30469:SF36">
    <property type="entry name" value="BLL3903 PROTEIN"/>
    <property type="match status" value="1"/>
</dbReference>
<evidence type="ECO:0000256" key="5">
    <source>
        <dbReference type="ARBA" id="ARBA00023136"/>
    </source>
</evidence>
<keyword evidence="4" id="KW-0997">Cell inner membrane</keyword>
<dbReference type="NCBIfam" id="TIGR01730">
    <property type="entry name" value="RND_mfp"/>
    <property type="match status" value="1"/>
</dbReference>
<feature type="domain" description="Multidrug resistance protein MdtA-like barrel-sandwich hybrid" evidence="10">
    <location>
        <begin position="71"/>
        <end position="207"/>
    </location>
</feature>
<evidence type="ECO:0000256" key="4">
    <source>
        <dbReference type="ARBA" id="ARBA00022519"/>
    </source>
</evidence>
<evidence type="ECO:0000256" key="1">
    <source>
        <dbReference type="ARBA" id="ARBA00004236"/>
    </source>
</evidence>
<comment type="subcellular location">
    <subcellularLocation>
        <location evidence="1">Cell membrane</location>
    </subcellularLocation>
</comment>